<evidence type="ECO:0000313" key="3">
    <source>
        <dbReference type="Proteomes" id="UP000620124"/>
    </source>
</evidence>
<dbReference type="AlphaFoldDB" id="A0A8H7D3K6"/>
<evidence type="ECO:0000313" key="2">
    <source>
        <dbReference type="EMBL" id="KAF7358137.1"/>
    </source>
</evidence>
<dbReference type="Proteomes" id="UP000620124">
    <property type="component" value="Unassembled WGS sequence"/>
</dbReference>
<proteinExistence type="predicted"/>
<gene>
    <name evidence="2" type="ORF">MVEN_00861800</name>
</gene>
<feature type="compositionally biased region" description="Acidic residues" evidence="1">
    <location>
        <begin position="155"/>
        <end position="165"/>
    </location>
</feature>
<keyword evidence="3" id="KW-1185">Reference proteome</keyword>
<organism evidence="2 3">
    <name type="scientific">Mycena venus</name>
    <dbReference type="NCBI Taxonomy" id="2733690"/>
    <lineage>
        <taxon>Eukaryota</taxon>
        <taxon>Fungi</taxon>
        <taxon>Dikarya</taxon>
        <taxon>Basidiomycota</taxon>
        <taxon>Agaricomycotina</taxon>
        <taxon>Agaricomycetes</taxon>
        <taxon>Agaricomycetidae</taxon>
        <taxon>Agaricales</taxon>
        <taxon>Marasmiineae</taxon>
        <taxon>Mycenaceae</taxon>
        <taxon>Mycena</taxon>
    </lineage>
</organism>
<protein>
    <submittedName>
        <fullName evidence="2">Uncharacterized protein</fullName>
    </submittedName>
</protein>
<accession>A0A8H7D3K6</accession>
<reference evidence="2" key="1">
    <citation type="submission" date="2020-05" db="EMBL/GenBank/DDBJ databases">
        <title>Mycena genomes resolve the evolution of fungal bioluminescence.</title>
        <authorList>
            <person name="Tsai I.J."/>
        </authorList>
    </citation>
    <scope>NUCLEOTIDE SEQUENCE</scope>
    <source>
        <strain evidence="2">CCC161011</strain>
    </source>
</reference>
<feature type="compositionally biased region" description="Polar residues" evidence="1">
    <location>
        <begin position="172"/>
        <end position="182"/>
    </location>
</feature>
<comment type="caution">
    <text evidence="2">The sequence shown here is derived from an EMBL/GenBank/DDBJ whole genome shotgun (WGS) entry which is preliminary data.</text>
</comment>
<sequence length="321" mass="33758">MRVPFLEHPCSSSTGSTWPPPFLDPAQVFGSKIPPRAIVHNRHSQGLCPAQVPCPADNSFQRRGSRAKNVFCTTVFFKLSSFSSSRLQALVFLKPVPSSSSSLASLKPVYPKSQSIGYTLLPGGDAGHIDLAFALANRAFGFEFQVLSSGHEQPVNDDDLDDIFDEAPSMESPLNSGPSNNEADVKPGSLPSHRSLRRTPSISATLNPGPELAGQSFGLAKPASGFGCRAAASRATAVAPISAPLTLLNPHSRELAGRSFRLAEPAPGFGCRAAASRAIAVHLQPASAPSAASCAPARAFCNDKLTCARQEQQSLSALNIS</sequence>
<evidence type="ECO:0000256" key="1">
    <source>
        <dbReference type="SAM" id="MobiDB-lite"/>
    </source>
</evidence>
<dbReference type="EMBL" id="JACAZI010000006">
    <property type="protein sequence ID" value="KAF7358137.1"/>
    <property type="molecule type" value="Genomic_DNA"/>
</dbReference>
<name>A0A8H7D3K6_9AGAR</name>
<feature type="region of interest" description="Disordered" evidence="1">
    <location>
        <begin position="155"/>
        <end position="208"/>
    </location>
</feature>